<keyword evidence="2" id="KW-1185">Reference proteome</keyword>
<sequence>MKLAFLRWPLFQELKELCIRYQRVNAVEDNCRVELGWVEERNVDNHAALSFDVTANYQQFVHHIPGWTKTYTVSYIYYLEKILWQTGRKMHVSRQQQYDNQDVHKSECK</sequence>
<proteinExistence type="predicted"/>
<dbReference type="EMBL" id="JBHFFA010000003">
    <property type="protein sequence ID" value="KAL2632548.1"/>
    <property type="molecule type" value="Genomic_DNA"/>
</dbReference>
<organism evidence="1 2">
    <name type="scientific">Riccia fluitans</name>
    <dbReference type="NCBI Taxonomy" id="41844"/>
    <lineage>
        <taxon>Eukaryota</taxon>
        <taxon>Viridiplantae</taxon>
        <taxon>Streptophyta</taxon>
        <taxon>Embryophyta</taxon>
        <taxon>Marchantiophyta</taxon>
        <taxon>Marchantiopsida</taxon>
        <taxon>Marchantiidae</taxon>
        <taxon>Marchantiales</taxon>
        <taxon>Ricciaceae</taxon>
        <taxon>Riccia</taxon>
    </lineage>
</organism>
<name>A0ABD1YPE2_9MARC</name>
<reference evidence="1 2" key="1">
    <citation type="submission" date="2024-09" db="EMBL/GenBank/DDBJ databases">
        <title>Chromosome-scale assembly of Riccia fluitans.</title>
        <authorList>
            <person name="Paukszto L."/>
            <person name="Sawicki J."/>
            <person name="Karawczyk K."/>
            <person name="Piernik-Szablinska J."/>
            <person name="Szczecinska M."/>
            <person name="Mazdziarz M."/>
        </authorList>
    </citation>
    <scope>NUCLEOTIDE SEQUENCE [LARGE SCALE GENOMIC DNA]</scope>
    <source>
        <strain evidence="1">Rf_01</strain>
        <tissue evidence="1">Aerial parts of the thallus</tissue>
    </source>
</reference>
<evidence type="ECO:0000313" key="1">
    <source>
        <dbReference type="EMBL" id="KAL2632548.1"/>
    </source>
</evidence>
<comment type="caution">
    <text evidence="1">The sequence shown here is derived from an EMBL/GenBank/DDBJ whole genome shotgun (WGS) entry which is preliminary data.</text>
</comment>
<dbReference type="AlphaFoldDB" id="A0ABD1YPE2"/>
<accession>A0ABD1YPE2</accession>
<evidence type="ECO:0000313" key="2">
    <source>
        <dbReference type="Proteomes" id="UP001605036"/>
    </source>
</evidence>
<dbReference type="Proteomes" id="UP001605036">
    <property type="component" value="Unassembled WGS sequence"/>
</dbReference>
<gene>
    <name evidence="1" type="ORF">R1flu_004027</name>
</gene>
<protein>
    <submittedName>
        <fullName evidence="1">Uncharacterized protein</fullName>
    </submittedName>
</protein>